<proteinExistence type="inferred from homology"/>
<dbReference type="AlphaFoldDB" id="A0A5A8D6G3"/>
<keyword evidence="6 8" id="KW-0143">Chaperone</keyword>
<keyword evidence="3" id="KW-0963">Cytoplasm</keyword>
<dbReference type="Gene3D" id="3.30.260.10">
    <property type="entry name" value="TCP-1-like chaperonin intermediate domain"/>
    <property type="match status" value="1"/>
</dbReference>
<dbReference type="InterPro" id="IPR012721">
    <property type="entry name" value="Chap_CCT_theta"/>
</dbReference>
<dbReference type="FunFam" id="3.50.7.10:FF:000008">
    <property type="entry name" value="T-complex protein 1 subunit theta"/>
    <property type="match status" value="1"/>
</dbReference>
<dbReference type="SUPFAM" id="SSF54849">
    <property type="entry name" value="GroEL-intermediate domain like"/>
    <property type="match status" value="1"/>
</dbReference>
<dbReference type="SUPFAM" id="SSF48592">
    <property type="entry name" value="GroEL equatorial domain-like"/>
    <property type="match status" value="1"/>
</dbReference>
<gene>
    <name evidence="9" type="ORF">FNF31_03943</name>
</gene>
<keyword evidence="4 8" id="KW-0547">Nucleotide-binding</keyword>
<organism evidence="9 10">
    <name type="scientific">Cafeteria roenbergensis</name>
    <name type="common">Marine flagellate</name>
    <dbReference type="NCBI Taxonomy" id="33653"/>
    <lineage>
        <taxon>Eukaryota</taxon>
        <taxon>Sar</taxon>
        <taxon>Stramenopiles</taxon>
        <taxon>Bigyra</taxon>
        <taxon>Opalozoa</taxon>
        <taxon>Bicosoecida</taxon>
        <taxon>Cafeteriaceae</taxon>
        <taxon>Cafeteria</taxon>
    </lineage>
</organism>
<dbReference type="InterPro" id="IPR027410">
    <property type="entry name" value="TCP-1-like_intermed_sf"/>
</dbReference>
<evidence type="ECO:0000256" key="2">
    <source>
        <dbReference type="ARBA" id="ARBA00008020"/>
    </source>
</evidence>
<keyword evidence="5 8" id="KW-0067">ATP-binding</keyword>
<protein>
    <recommendedName>
        <fullName evidence="7">CCT-theta</fullName>
    </recommendedName>
</protein>
<accession>A0A5A8D6G3</accession>
<comment type="caution">
    <text evidence="9">The sequence shown here is derived from an EMBL/GenBank/DDBJ whole genome shotgun (WGS) entry which is preliminary data.</text>
</comment>
<evidence type="ECO:0000256" key="8">
    <source>
        <dbReference type="RuleBase" id="RU004187"/>
    </source>
</evidence>
<evidence type="ECO:0000256" key="5">
    <source>
        <dbReference type="ARBA" id="ARBA00022840"/>
    </source>
</evidence>
<dbReference type="Gene3D" id="3.50.7.10">
    <property type="entry name" value="GroEL"/>
    <property type="match status" value="1"/>
</dbReference>
<dbReference type="CDD" id="cd03341">
    <property type="entry name" value="TCP1_theta"/>
    <property type="match status" value="1"/>
</dbReference>
<dbReference type="Pfam" id="PF00118">
    <property type="entry name" value="Cpn60_TCP1"/>
    <property type="match status" value="1"/>
</dbReference>
<comment type="similarity">
    <text evidence="2 8">Belongs to the TCP-1 chaperonin family.</text>
</comment>
<dbReference type="Gene3D" id="1.10.560.10">
    <property type="entry name" value="GroEL-like equatorial domain"/>
    <property type="match status" value="1"/>
</dbReference>
<evidence type="ECO:0000313" key="10">
    <source>
        <dbReference type="Proteomes" id="UP000325113"/>
    </source>
</evidence>
<dbReference type="InterPro" id="IPR027413">
    <property type="entry name" value="GROEL-like_equatorial_sf"/>
</dbReference>
<dbReference type="EMBL" id="VLTM01000038">
    <property type="protein sequence ID" value="KAA0161102.1"/>
    <property type="molecule type" value="Genomic_DNA"/>
</dbReference>
<dbReference type="GO" id="GO:0016887">
    <property type="term" value="F:ATP hydrolysis activity"/>
    <property type="evidence" value="ECO:0007669"/>
    <property type="project" value="InterPro"/>
</dbReference>
<dbReference type="InterPro" id="IPR027409">
    <property type="entry name" value="GroEL-like_apical_dom_sf"/>
</dbReference>
<name>A0A5A8D6G3_CAFRO</name>
<dbReference type="GO" id="GO:0140662">
    <property type="term" value="F:ATP-dependent protein folding chaperone"/>
    <property type="evidence" value="ECO:0007669"/>
    <property type="project" value="InterPro"/>
</dbReference>
<evidence type="ECO:0000256" key="4">
    <source>
        <dbReference type="ARBA" id="ARBA00022741"/>
    </source>
</evidence>
<dbReference type="PRINTS" id="PR00304">
    <property type="entry name" value="TCOMPLEXTCP1"/>
</dbReference>
<evidence type="ECO:0000313" key="9">
    <source>
        <dbReference type="EMBL" id="KAA0161102.1"/>
    </source>
</evidence>
<dbReference type="NCBIfam" id="TIGR02346">
    <property type="entry name" value="chap_CCT_theta"/>
    <property type="match status" value="1"/>
</dbReference>
<dbReference type="InterPro" id="IPR002423">
    <property type="entry name" value="Cpn60/GroEL/TCP-1"/>
</dbReference>
<dbReference type="SUPFAM" id="SSF52029">
    <property type="entry name" value="GroEL apical domain-like"/>
    <property type="match status" value="1"/>
</dbReference>
<dbReference type="GO" id="GO:0005524">
    <property type="term" value="F:ATP binding"/>
    <property type="evidence" value="ECO:0007669"/>
    <property type="project" value="UniProtKB-KW"/>
</dbReference>
<reference evidence="9 10" key="1">
    <citation type="submission" date="2019-07" db="EMBL/GenBank/DDBJ databases">
        <title>Genomes of Cafeteria roenbergensis.</title>
        <authorList>
            <person name="Fischer M.G."/>
            <person name="Hackl T."/>
            <person name="Roman M."/>
        </authorList>
    </citation>
    <scope>NUCLEOTIDE SEQUENCE [LARGE SCALE GENOMIC DNA]</scope>
    <source>
        <strain evidence="9 10">Cflag</strain>
    </source>
</reference>
<dbReference type="PANTHER" id="PTHR11353">
    <property type="entry name" value="CHAPERONIN"/>
    <property type="match status" value="1"/>
</dbReference>
<dbReference type="GO" id="GO:0051082">
    <property type="term" value="F:unfolded protein binding"/>
    <property type="evidence" value="ECO:0007669"/>
    <property type="project" value="InterPro"/>
</dbReference>
<evidence type="ECO:0000256" key="1">
    <source>
        <dbReference type="ARBA" id="ARBA00004496"/>
    </source>
</evidence>
<comment type="subcellular location">
    <subcellularLocation>
        <location evidence="1">Cytoplasm</location>
    </subcellularLocation>
</comment>
<dbReference type="InterPro" id="IPR002194">
    <property type="entry name" value="Chaperonin_TCP-1_CS"/>
</dbReference>
<dbReference type="InterPro" id="IPR017998">
    <property type="entry name" value="Chaperone_TCP-1"/>
</dbReference>
<evidence type="ECO:0000256" key="7">
    <source>
        <dbReference type="ARBA" id="ARBA00029602"/>
    </source>
</evidence>
<sequence length="549" mass="57803">MAGKMRMGTGGPGMGGLLKDGYKHYSGLEEAVLQNVQAAKELSKITRTSLGPNGLNKLIINHLEKIIVTSDASTIASEMEVAHPAAKMLVMASSEQQKAVGDGSNLVVSLAGELLSQAQDLLRMGVHPADIVVGYKLAAKRALAAVEKAVCKVMSADELRDASQLAVALQSVVAAKHYGFEHVVAPLVAEAAVAAMPSAPRRPAISVDNIRVAKLIGGSITDSQVLRGLVVLRDTEGTVKRADKARVAVFGVGIEAADTETKGTVVLKSADELKAFARSEEETMEEVVKSLSDSGVTVVVSGGSISEIAMHYLEKYSILVVKILSKFELRRICKVTGATALVRLGAPTEEEVGTCDSVVVQEISSRRVTVFQQDEDDSRMATVVLRGATTSLLDDLERAVDDAVHTAKTLCRDGRLVPGAGAVETAVSLDVQEFASSVPGLEQYAINKYAEAIEVVPRTLSENAGKDATDIMSALYAAHAEGKVTSGVDIDEGGVCDAEVAEIYDSCMAKLSAIRLASDAAITVLRVDQIIMSKQAGGPKPREARPGDL</sequence>
<dbReference type="GO" id="GO:0005737">
    <property type="term" value="C:cytoplasm"/>
    <property type="evidence" value="ECO:0007669"/>
    <property type="project" value="UniProtKB-SubCell"/>
</dbReference>
<evidence type="ECO:0000256" key="3">
    <source>
        <dbReference type="ARBA" id="ARBA00022490"/>
    </source>
</evidence>
<evidence type="ECO:0000256" key="6">
    <source>
        <dbReference type="ARBA" id="ARBA00023186"/>
    </source>
</evidence>
<dbReference type="PROSITE" id="PS00750">
    <property type="entry name" value="TCP1_1"/>
    <property type="match status" value="1"/>
</dbReference>
<dbReference type="Proteomes" id="UP000325113">
    <property type="component" value="Unassembled WGS sequence"/>
</dbReference>